<reference evidence="1" key="1">
    <citation type="submission" date="2020-03" db="EMBL/GenBank/DDBJ databases">
        <title>Melopsittacus undulatus (budgerigar) genome, bMelUnd1, maternal haplotype with Z.</title>
        <authorList>
            <person name="Gedman G."/>
            <person name="Mountcastle J."/>
            <person name="Haase B."/>
            <person name="Formenti G."/>
            <person name="Wright T."/>
            <person name="Apodaca J."/>
            <person name="Pelan S."/>
            <person name="Chow W."/>
            <person name="Rhie A."/>
            <person name="Howe K."/>
            <person name="Fedrigo O."/>
            <person name="Jarvis E.D."/>
        </authorList>
    </citation>
    <scope>NUCLEOTIDE SEQUENCE [LARGE SCALE GENOMIC DNA]</scope>
</reference>
<accession>A0A8V5HBX7</accession>
<protein>
    <submittedName>
        <fullName evidence="1">Uncharacterized protein</fullName>
    </submittedName>
</protein>
<gene>
    <name evidence="1" type="primary">LOC101878830</name>
</gene>
<dbReference type="Ensembl" id="ENSMUNT00000032338.1">
    <property type="protein sequence ID" value="ENSMUNP00000022692.1"/>
    <property type="gene ID" value="ENSMUNG00000005799.2"/>
</dbReference>
<dbReference type="InterPro" id="IPR037660">
    <property type="entry name" value="CCDC51"/>
</dbReference>
<reference evidence="1" key="2">
    <citation type="submission" date="2025-08" db="UniProtKB">
        <authorList>
            <consortium name="Ensembl"/>
        </authorList>
    </citation>
    <scope>IDENTIFICATION</scope>
</reference>
<dbReference type="Proteomes" id="UP000694405">
    <property type="component" value="Chromosome 9"/>
</dbReference>
<keyword evidence="2" id="KW-1185">Reference proteome</keyword>
<evidence type="ECO:0000313" key="2">
    <source>
        <dbReference type="Proteomes" id="UP000694405"/>
    </source>
</evidence>
<reference evidence="1" key="3">
    <citation type="submission" date="2025-09" db="UniProtKB">
        <authorList>
            <consortium name="Ensembl"/>
        </authorList>
    </citation>
    <scope>IDENTIFICATION</scope>
</reference>
<dbReference type="PANTHER" id="PTHR28624">
    <property type="entry name" value="COILED-COIL DOMAIN-CONTAINING PROTEIN 51"/>
    <property type="match status" value="1"/>
</dbReference>
<name>A0A8V5HBX7_MELUD</name>
<proteinExistence type="predicted"/>
<dbReference type="PANTHER" id="PTHR28624:SF1">
    <property type="entry name" value="MITOCHONDRIAL POTASSIUM CHANNEL"/>
    <property type="match status" value="1"/>
</dbReference>
<sequence>SGPKMNVHIVRTYCSSAPKRPEAKSALEVASALVNRLTEAGAVMGKNSLQKMSATCKSWWDRYEEFVGINEVREAQGKVTEAENVFMIARGIVREARENVEAQQIKLKEIRDRLDRVSRDDTQYLELATLEHRLLQEEKRYRAAYLNAEESEREKFSLFSAAVRESHEKERTRAEKTKNWSIIGSVLGAIIGVLGSTYVNRVRLQELKVLVLEAQKGPVNLQEAIREQASSHSLQQKDLSDVIADLKSVLQTRTSQEMKEGALLPRQDRGDSINIDALLIPLNEQLNYTKQVSSCLGSLEQQFRSLQESVAQMVSELQSVKLAVHARTTERAMPRSSAEGKSQASAARDVILELCDTERRLEAQIKRNSIYSSALTCAVFAITLPVLYIILKGN</sequence>
<evidence type="ECO:0000313" key="1">
    <source>
        <dbReference type="Ensembl" id="ENSMUNP00000022692.1"/>
    </source>
</evidence>
<organism evidence="1 2">
    <name type="scientific">Melopsittacus undulatus</name>
    <name type="common">Budgerigar</name>
    <name type="synonym">Psittacus undulatus</name>
    <dbReference type="NCBI Taxonomy" id="13146"/>
    <lineage>
        <taxon>Eukaryota</taxon>
        <taxon>Metazoa</taxon>
        <taxon>Chordata</taxon>
        <taxon>Craniata</taxon>
        <taxon>Vertebrata</taxon>
        <taxon>Euteleostomi</taxon>
        <taxon>Archelosauria</taxon>
        <taxon>Archosauria</taxon>
        <taxon>Dinosauria</taxon>
        <taxon>Saurischia</taxon>
        <taxon>Theropoda</taxon>
        <taxon>Coelurosauria</taxon>
        <taxon>Aves</taxon>
        <taxon>Neognathae</taxon>
        <taxon>Neoaves</taxon>
        <taxon>Telluraves</taxon>
        <taxon>Australaves</taxon>
        <taxon>Psittaciformes</taxon>
        <taxon>Psittaculidae</taxon>
        <taxon>Melopsittacus</taxon>
    </lineage>
</organism>
<dbReference type="AlphaFoldDB" id="A0A8V5HBX7"/>